<gene>
    <name evidence="8" type="primary">yqeK</name>
    <name evidence="8" type="ORF">NQ502_00700</name>
</gene>
<evidence type="ECO:0000313" key="9">
    <source>
        <dbReference type="Proteomes" id="UP001060164"/>
    </source>
</evidence>
<evidence type="ECO:0000256" key="6">
    <source>
        <dbReference type="ARBA" id="ARBA00049417"/>
    </source>
</evidence>
<dbReference type="EC" id="3.6.1.41" evidence="1"/>
<dbReference type="RefSeq" id="WP_044983039.1">
    <property type="nucleotide sequence ID" value="NZ_CABLBR010000005.1"/>
</dbReference>
<dbReference type="PANTHER" id="PTHR35795:SF1">
    <property type="entry name" value="BIS(5'-NUCLEOSYL)-TETRAPHOSPHATASE, SYMMETRICAL"/>
    <property type="match status" value="1"/>
</dbReference>
<dbReference type="PANTHER" id="PTHR35795">
    <property type="entry name" value="SLR1885 PROTEIN"/>
    <property type="match status" value="1"/>
</dbReference>
<dbReference type="CDD" id="cd00077">
    <property type="entry name" value="HDc"/>
    <property type="match status" value="1"/>
</dbReference>
<name>A0ABY5VJ93_9FIRM</name>
<dbReference type="Proteomes" id="UP001060164">
    <property type="component" value="Chromosome"/>
</dbReference>
<dbReference type="InterPro" id="IPR003607">
    <property type="entry name" value="HD/PDEase_dom"/>
</dbReference>
<dbReference type="EMBL" id="CP102290">
    <property type="protein sequence ID" value="UWP59613.1"/>
    <property type="molecule type" value="Genomic_DNA"/>
</dbReference>
<accession>A0ABY5VJ93</accession>
<evidence type="ECO:0000256" key="2">
    <source>
        <dbReference type="ARBA" id="ARBA00022723"/>
    </source>
</evidence>
<evidence type="ECO:0000256" key="4">
    <source>
        <dbReference type="ARBA" id="ARBA00022801"/>
    </source>
</evidence>
<keyword evidence="3" id="KW-0547">Nucleotide-binding</keyword>
<protein>
    <recommendedName>
        <fullName evidence="1">bis(5'-nucleosyl)-tetraphosphatase (symmetrical)</fullName>
        <ecNumber evidence="1">3.6.1.41</ecNumber>
    </recommendedName>
</protein>
<evidence type="ECO:0000256" key="1">
    <source>
        <dbReference type="ARBA" id="ARBA00012506"/>
    </source>
</evidence>
<keyword evidence="5" id="KW-0408">Iron</keyword>
<reference evidence="8" key="1">
    <citation type="journal article" date="2022" name="Cell">
        <title>Design, construction, and in vivo augmentation of a complex gut microbiome.</title>
        <authorList>
            <person name="Cheng A.G."/>
            <person name="Ho P.Y."/>
            <person name="Aranda-Diaz A."/>
            <person name="Jain S."/>
            <person name="Yu F.B."/>
            <person name="Meng X."/>
            <person name="Wang M."/>
            <person name="Iakiviak M."/>
            <person name="Nagashima K."/>
            <person name="Zhao A."/>
            <person name="Murugkar P."/>
            <person name="Patil A."/>
            <person name="Atabakhsh K."/>
            <person name="Weakley A."/>
            <person name="Yan J."/>
            <person name="Brumbaugh A.R."/>
            <person name="Higginbottom S."/>
            <person name="Dimas A."/>
            <person name="Shiver A.L."/>
            <person name="Deutschbauer A."/>
            <person name="Neff N."/>
            <person name="Sonnenburg J.L."/>
            <person name="Huang K.C."/>
            <person name="Fischbach M.A."/>
        </authorList>
    </citation>
    <scope>NUCLEOTIDE SEQUENCE</scope>
    <source>
        <strain evidence="8">DSM 19829</strain>
    </source>
</reference>
<dbReference type="SUPFAM" id="SSF109604">
    <property type="entry name" value="HD-domain/PDEase-like"/>
    <property type="match status" value="1"/>
</dbReference>
<sequence>MAEQKHDLIKLERKLKNYLDRQRFQHTMGVMYTAACMGMVHGGDPAKLQLAGLLHDCAKCIPDEKKLRLCGKFGITPSHYETTHPYMLHAKLGAHLAKKKFDIRDPEVLSAITWHTTGKAAMTVLEKIIYIADYIEPGRNKAPRLEEIRKMAFRDLDECMYMILHDTLTYLRTVEKEIDTVTESAYEYYCNLHNQG</sequence>
<dbReference type="PROSITE" id="PS51831">
    <property type="entry name" value="HD"/>
    <property type="match status" value="1"/>
</dbReference>
<proteinExistence type="predicted"/>
<keyword evidence="2" id="KW-0479">Metal-binding</keyword>
<dbReference type="NCBIfam" id="TIGR00488">
    <property type="entry name" value="bis(5'-nucleosyl)-tetraphosphatase (symmetrical) YqeK"/>
    <property type="match status" value="1"/>
</dbReference>
<dbReference type="SMART" id="SM00471">
    <property type="entry name" value="HDc"/>
    <property type="match status" value="1"/>
</dbReference>
<dbReference type="InterPro" id="IPR051094">
    <property type="entry name" value="Diverse_Catalytic_Enzymes"/>
</dbReference>
<evidence type="ECO:0000256" key="3">
    <source>
        <dbReference type="ARBA" id="ARBA00022741"/>
    </source>
</evidence>
<evidence type="ECO:0000256" key="5">
    <source>
        <dbReference type="ARBA" id="ARBA00023004"/>
    </source>
</evidence>
<feature type="domain" description="HD" evidence="7">
    <location>
        <begin position="23"/>
        <end position="138"/>
    </location>
</feature>
<evidence type="ECO:0000259" key="7">
    <source>
        <dbReference type="PROSITE" id="PS51831"/>
    </source>
</evidence>
<organism evidence="8 9">
    <name type="scientific">Ruminococcus gauvreauii</name>
    <dbReference type="NCBI Taxonomy" id="438033"/>
    <lineage>
        <taxon>Bacteria</taxon>
        <taxon>Bacillati</taxon>
        <taxon>Bacillota</taxon>
        <taxon>Clostridia</taxon>
        <taxon>Eubacteriales</taxon>
        <taxon>Oscillospiraceae</taxon>
        <taxon>Ruminococcus</taxon>
    </lineage>
</organism>
<dbReference type="Pfam" id="PF01966">
    <property type="entry name" value="HD"/>
    <property type="match status" value="1"/>
</dbReference>
<dbReference type="InterPro" id="IPR005249">
    <property type="entry name" value="YqeK"/>
</dbReference>
<dbReference type="InterPro" id="IPR006674">
    <property type="entry name" value="HD_domain"/>
</dbReference>
<dbReference type="Gene3D" id="1.10.3210.10">
    <property type="entry name" value="Hypothetical protein af1432"/>
    <property type="match status" value="1"/>
</dbReference>
<keyword evidence="4 8" id="KW-0378">Hydrolase</keyword>
<dbReference type="GO" id="GO:0008803">
    <property type="term" value="F:bis(5'-nucleosyl)-tetraphosphatase (symmetrical) activity"/>
    <property type="evidence" value="ECO:0007669"/>
    <property type="project" value="UniProtKB-EC"/>
</dbReference>
<keyword evidence="9" id="KW-1185">Reference proteome</keyword>
<evidence type="ECO:0000313" key="8">
    <source>
        <dbReference type="EMBL" id="UWP59613.1"/>
    </source>
</evidence>
<comment type="catalytic activity">
    <reaction evidence="6">
        <text>P(1),P(4)-bis(5'-adenosyl) tetraphosphate + H2O = 2 ADP + 2 H(+)</text>
        <dbReference type="Rhea" id="RHEA:24252"/>
        <dbReference type="ChEBI" id="CHEBI:15377"/>
        <dbReference type="ChEBI" id="CHEBI:15378"/>
        <dbReference type="ChEBI" id="CHEBI:58141"/>
        <dbReference type="ChEBI" id="CHEBI:456216"/>
        <dbReference type="EC" id="3.6.1.41"/>
    </reaction>
</comment>